<keyword evidence="3" id="KW-1185">Reference proteome</keyword>
<proteinExistence type="predicted"/>
<protein>
    <recommendedName>
        <fullName evidence="1">VWFA domain-containing protein</fullName>
    </recommendedName>
</protein>
<comment type="caution">
    <text evidence="2">The sequence shown here is derived from an EMBL/GenBank/DDBJ whole genome shotgun (WGS) entry which is preliminary data.</text>
</comment>
<evidence type="ECO:0000259" key="1">
    <source>
        <dbReference type="SMART" id="SM00327"/>
    </source>
</evidence>
<name>E8LK24_SUCHY</name>
<dbReference type="SMART" id="SM00327">
    <property type="entry name" value="VWA"/>
    <property type="match status" value="1"/>
</dbReference>
<dbReference type="InterPro" id="IPR002035">
    <property type="entry name" value="VWF_A"/>
</dbReference>
<dbReference type="Gene3D" id="3.40.50.410">
    <property type="entry name" value="von Willebrand factor, type A domain"/>
    <property type="match status" value="1"/>
</dbReference>
<evidence type="ECO:0000313" key="3">
    <source>
        <dbReference type="Proteomes" id="UP000018458"/>
    </source>
</evidence>
<dbReference type="InterPro" id="IPR036465">
    <property type="entry name" value="vWFA_dom_sf"/>
</dbReference>
<reference evidence="2 3" key="1">
    <citation type="submission" date="2011-01" db="EMBL/GenBank/DDBJ databases">
        <authorList>
            <person name="Weinstock G."/>
            <person name="Sodergren E."/>
            <person name="Clifton S."/>
            <person name="Fulton L."/>
            <person name="Fulton B."/>
            <person name="Courtney L."/>
            <person name="Fronick C."/>
            <person name="Harrison M."/>
            <person name="Strong C."/>
            <person name="Farmer C."/>
            <person name="Delahaunty K."/>
            <person name="Markovic C."/>
            <person name="Hall O."/>
            <person name="Minx P."/>
            <person name="Tomlinson C."/>
            <person name="Mitreva M."/>
            <person name="Hou S."/>
            <person name="Chen J."/>
            <person name="Wollam A."/>
            <person name="Pepin K.H."/>
            <person name="Johnson M."/>
            <person name="Bhonagiri V."/>
            <person name="Zhang X."/>
            <person name="Suruliraj S."/>
            <person name="Warren W."/>
            <person name="Chinwalla A."/>
            <person name="Mardis E.R."/>
            <person name="Wilson R.K."/>
        </authorList>
    </citation>
    <scope>NUCLEOTIDE SEQUENCE [LARGE SCALE GENOMIC DNA]</scope>
    <source>
        <strain evidence="3">DSM 22608 / JCM 16073 / KCTC 15190 / YIT 12066</strain>
    </source>
</reference>
<dbReference type="Proteomes" id="UP000018458">
    <property type="component" value="Unassembled WGS sequence"/>
</dbReference>
<dbReference type="HOGENOM" id="CLU_024864_0_0_6"/>
<dbReference type="STRING" id="762983.HMPREF9444_01061"/>
<accession>E8LK24</accession>
<dbReference type="EMBL" id="AEVO01000051">
    <property type="protein sequence ID" value="EFY07140.1"/>
    <property type="molecule type" value="Genomic_DNA"/>
</dbReference>
<sequence>MKNAMPIIVANYAKAFNINVRMQGNFAYTDGKEIVIPRLNLTDERVARLAYGYLAHEAAHVRYTNFKIVKSISGNFTFFSLFNVLEDARIERLIGREFVGVWENLEFLRSSFDEKLIEILNKPQHPFTLIFSFISYYLCAKSQGFASQRNNAFLLFKKVKELLCAKALNRLTFFIKKAPYLKNSAAVLKLCEQIGELLSLKSSYKNKDTVSQSDLRAINGKDYLKESRFLRDDNLFAKVCLNKAEKAYVGADKSVLLNYEAAKDEGSSRDDLGLVGSCVCKEGNFRNIMAAAKDLYPLKRALMLSARAFIDKKRSGRQSHTYLDTKHLSRLFMYDDRLFLKKEIEEDFSTYVHILVDVSGSMMLKEKLSGRMRSEIACSCAYCLASALEGIDGIFCEVTFFPGFRSEYEIALKHNEKPSFVIARFDQKPRGSTPLAQALWYAIGRQQEFSCQRNIFIVITDGIPDSVKQTEKALAFAKEHSCEVYGFGIESAVGNDLFTSFAVVNDVGELPNAVFETMFMIFKKQRGMQ</sequence>
<dbReference type="OrthoDB" id="6064888at2"/>
<dbReference type="RefSeq" id="WP_009143262.1">
    <property type="nucleotide sequence ID" value="NZ_GL830988.1"/>
</dbReference>
<dbReference type="eggNOG" id="COG2304">
    <property type="taxonomic scope" value="Bacteria"/>
</dbReference>
<dbReference type="AlphaFoldDB" id="E8LK24"/>
<feature type="domain" description="VWFA" evidence="1">
    <location>
        <begin position="349"/>
        <end position="526"/>
    </location>
</feature>
<evidence type="ECO:0000313" key="2">
    <source>
        <dbReference type="EMBL" id="EFY07140.1"/>
    </source>
</evidence>
<organism evidence="2 3">
    <name type="scientific">Succinatimonas hippei (strain DSM 22608 / JCM 16073 / KCTC 15190 / YIT 12066)</name>
    <dbReference type="NCBI Taxonomy" id="762983"/>
    <lineage>
        <taxon>Bacteria</taxon>
        <taxon>Pseudomonadati</taxon>
        <taxon>Pseudomonadota</taxon>
        <taxon>Gammaproteobacteria</taxon>
        <taxon>Aeromonadales</taxon>
        <taxon>Succinivibrionaceae</taxon>
        <taxon>Succinatimonas</taxon>
    </lineage>
</organism>
<dbReference type="SUPFAM" id="SSF53300">
    <property type="entry name" value="vWA-like"/>
    <property type="match status" value="1"/>
</dbReference>
<gene>
    <name evidence="2" type="ORF">HMPREF9444_01061</name>
</gene>